<protein>
    <recommendedName>
        <fullName evidence="3">IrrE N-terminal-like domain-containing protein</fullName>
    </recommendedName>
</protein>
<accession>A0ABP3P4I7</accession>
<dbReference type="EMBL" id="BAAADD010000001">
    <property type="protein sequence ID" value="GAA0558534.1"/>
    <property type="molecule type" value="Genomic_DNA"/>
</dbReference>
<keyword evidence="2" id="KW-1185">Reference proteome</keyword>
<reference evidence="2" key="1">
    <citation type="journal article" date="2019" name="Int. J. Syst. Evol. Microbiol.">
        <title>The Global Catalogue of Microorganisms (GCM) 10K type strain sequencing project: providing services to taxonomists for standard genome sequencing and annotation.</title>
        <authorList>
            <consortium name="The Broad Institute Genomics Platform"/>
            <consortium name="The Broad Institute Genome Sequencing Center for Infectious Disease"/>
            <person name="Wu L."/>
            <person name="Ma J."/>
        </authorList>
    </citation>
    <scope>NUCLEOTIDE SEQUENCE [LARGE SCALE GENOMIC DNA]</scope>
    <source>
        <strain evidence="2">JCM 15089</strain>
    </source>
</reference>
<evidence type="ECO:0000313" key="2">
    <source>
        <dbReference type="Proteomes" id="UP001499951"/>
    </source>
</evidence>
<dbReference type="Proteomes" id="UP001499951">
    <property type="component" value="Unassembled WGS sequence"/>
</dbReference>
<sequence>MFRNNREIIVISEHIVPSSFSGEDESDVRYFIYVVLHEVAHAISNDKSKSEVSPEVYQGQEERADRLALKWFNAHIDEKRIPGLPRMTVEEIRQSQPISKRVQQITEI</sequence>
<proteinExistence type="predicted"/>
<evidence type="ECO:0000313" key="1">
    <source>
        <dbReference type="EMBL" id="GAA0558534.1"/>
    </source>
</evidence>
<gene>
    <name evidence="1" type="ORF">GCM10008942_03770</name>
</gene>
<comment type="caution">
    <text evidence="1">The sequence shown here is derived from an EMBL/GenBank/DDBJ whole genome shotgun (WGS) entry which is preliminary data.</text>
</comment>
<evidence type="ECO:0008006" key="3">
    <source>
        <dbReference type="Google" id="ProtNLM"/>
    </source>
</evidence>
<organism evidence="1 2">
    <name type="scientific">Rhizomicrobium electricum</name>
    <dbReference type="NCBI Taxonomy" id="480070"/>
    <lineage>
        <taxon>Bacteria</taxon>
        <taxon>Pseudomonadati</taxon>
        <taxon>Pseudomonadota</taxon>
        <taxon>Alphaproteobacteria</taxon>
        <taxon>Micropepsales</taxon>
        <taxon>Micropepsaceae</taxon>
        <taxon>Rhizomicrobium</taxon>
    </lineage>
</organism>
<name>A0ABP3P4I7_9PROT</name>